<evidence type="ECO:0000313" key="13">
    <source>
        <dbReference type="Proteomes" id="UP000652761"/>
    </source>
</evidence>
<evidence type="ECO:0000256" key="11">
    <source>
        <dbReference type="SAM" id="MobiDB-lite"/>
    </source>
</evidence>
<evidence type="ECO:0000256" key="3">
    <source>
        <dbReference type="ARBA" id="ARBA00011720"/>
    </source>
</evidence>
<comment type="subunit">
    <text evidence="3">Constitutively interacts with CASP4; required for the localization of procaspase 4 to the ER.</text>
</comment>
<feature type="compositionally biased region" description="Low complexity" evidence="11">
    <location>
        <begin position="83"/>
        <end position="104"/>
    </location>
</feature>
<dbReference type="AlphaFoldDB" id="A0A843WFA3"/>
<evidence type="ECO:0000256" key="8">
    <source>
        <dbReference type="ARBA" id="ARBA00023136"/>
    </source>
</evidence>
<keyword evidence="9" id="KW-0325">Glycoprotein</keyword>
<evidence type="ECO:0000256" key="1">
    <source>
        <dbReference type="ARBA" id="ARBA00004477"/>
    </source>
</evidence>
<keyword evidence="6" id="KW-0256">Endoplasmic reticulum</keyword>
<keyword evidence="13" id="KW-1185">Reference proteome</keyword>
<dbReference type="EMBL" id="NMUH01003630">
    <property type="protein sequence ID" value="MQM06456.1"/>
    <property type="molecule type" value="Genomic_DNA"/>
</dbReference>
<keyword evidence="4" id="KW-0812">Transmembrane</keyword>
<reference evidence="12" key="1">
    <citation type="submission" date="2017-07" db="EMBL/GenBank/DDBJ databases">
        <title>Taro Niue Genome Assembly and Annotation.</title>
        <authorList>
            <person name="Atibalentja N."/>
            <person name="Keating K."/>
            <person name="Fields C.J."/>
        </authorList>
    </citation>
    <scope>NUCLEOTIDE SEQUENCE</scope>
    <source>
        <strain evidence="12">Niue_2</strain>
        <tissue evidence="12">Leaf</tissue>
    </source>
</reference>
<comment type="subcellular location">
    <subcellularLocation>
        <location evidence="1">Endoplasmic reticulum membrane</location>
        <topology evidence="1">Multi-pass membrane protein</topology>
    </subcellularLocation>
</comment>
<feature type="region of interest" description="Disordered" evidence="11">
    <location>
        <begin position="1"/>
        <end position="145"/>
    </location>
</feature>
<evidence type="ECO:0000256" key="5">
    <source>
        <dbReference type="ARBA" id="ARBA00022703"/>
    </source>
</evidence>
<dbReference type="PANTHER" id="PTHR13448:SF0">
    <property type="entry name" value="TRANSMEMBRANE PROTEIN 214"/>
    <property type="match status" value="1"/>
</dbReference>
<dbReference type="Proteomes" id="UP000652761">
    <property type="component" value="Unassembled WGS sequence"/>
</dbReference>
<feature type="compositionally biased region" description="Basic and acidic residues" evidence="11">
    <location>
        <begin position="125"/>
        <end position="137"/>
    </location>
</feature>
<sequence length="279" mass="30047">MDVQDAVFLQEAEDETLAASSSSSSSSDQGWQKVTYPKRQRKAAPAKPAPSDPRADPRPAGPSSSYVFASVEQKAQERRRALESAALAAAAAAAAEGAAPARSKPAARRAFDSDEDDSSEAEGAAGKEEGAAEGEKKVKQKKPKKPKVTLVEAASKIDAEDLASFLVEIGQSYEAQPDIQLMRFADYFARSFAAVAASQFPWAKMFKDYPIAKIVDVPLCHISESVYKTSVDWIGQRPTEALGTFVLWSLDSILNDLNRQQATSKGSKKIVQQSSTKSQ</sequence>
<organism evidence="12 13">
    <name type="scientific">Colocasia esculenta</name>
    <name type="common">Wild taro</name>
    <name type="synonym">Arum esculentum</name>
    <dbReference type="NCBI Taxonomy" id="4460"/>
    <lineage>
        <taxon>Eukaryota</taxon>
        <taxon>Viridiplantae</taxon>
        <taxon>Streptophyta</taxon>
        <taxon>Embryophyta</taxon>
        <taxon>Tracheophyta</taxon>
        <taxon>Spermatophyta</taxon>
        <taxon>Magnoliopsida</taxon>
        <taxon>Liliopsida</taxon>
        <taxon>Araceae</taxon>
        <taxon>Aroideae</taxon>
        <taxon>Colocasieae</taxon>
        <taxon>Colocasia</taxon>
    </lineage>
</organism>
<comment type="similarity">
    <text evidence="2">Belongs to the TMEM214 family.</text>
</comment>
<comment type="function">
    <text evidence="10">Critical mediator, in cooperation with CASP4, of endoplasmic reticulum-stress induced apoptosis. Required or the activation of CASP4 following endoplasmic reticulum stress.</text>
</comment>
<dbReference type="InterPro" id="IPR019308">
    <property type="entry name" value="TMEM214"/>
</dbReference>
<comment type="caution">
    <text evidence="12">The sequence shown here is derived from an EMBL/GenBank/DDBJ whole genome shotgun (WGS) entry which is preliminary data.</text>
</comment>
<evidence type="ECO:0000256" key="4">
    <source>
        <dbReference type="ARBA" id="ARBA00022692"/>
    </source>
</evidence>
<keyword evidence="8" id="KW-0472">Membrane</keyword>
<dbReference type="OrthoDB" id="786460at2759"/>
<dbReference type="PANTHER" id="PTHR13448">
    <property type="entry name" value="TRANSMEMBRANE PROTEIN 214"/>
    <property type="match status" value="1"/>
</dbReference>
<evidence type="ECO:0000256" key="2">
    <source>
        <dbReference type="ARBA" id="ARBA00007984"/>
    </source>
</evidence>
<dbReference type="GO" id="GO:0005794">
    <property type="term" value="C:Golgi apparatus"/>
    <property type="evidence" value="ECO:0007669"/>
    <property type="project" value="TreeGrafter"/>
</dbReference>
<evidence type="ECO:0000256" key="7">
    <source>
        <dbReference type="ARBA" id="ARBA00022989"/>
    </source>
</evidence>
<evidence type="ECO:0000256" key="9">
    <source>
        <dbReference type="ARBA" id="ARBA00023180"/>
    </source>
</evidence>
<gene>
    <name evidence="12" type="ORF">Taro_039279</name>
</gene>
<feature type="non-terminal residue" evidence="12">
    <location>
        <position position="279"/>
    </location>
</feature>
<keyword evidence="5" id="KW-0053">Apoptosis</keyword>
<evidence type="ECO:0000256" key="6">
    <source>
        <dbReference type="ARBA" id="ARBA00022824"/>
    </source>
</evidence>
<protein>
    <submittedName>
        <fullName evidence="12">Uncharacterized protein</fullName>
    </submittedName>
</protein>
<dbReference type="GO" id="GO:0005789">
    <property type="term" value="C:endoplasmic reticulum membrane"/>
    <property type="evidence" value="ECO:0007669"/>
    <property type="project" value="UniProtKB-SubCell"/>
</dbReference>
<accession>A0A843WFA3</accession>
<proteinExistence type="inferred from homology"/>
<name>A0A843WFA3_COLES</name>
<evidence type="ECO:0000313" key="12">
    <source>
        <dbReference type="EMBL" id="MQM06456.1"/>
    </source>
</evidence>
<evidence type="ECO:0000256" key="10">
    <source>
        <dbReference type="ARBA" id="ARBA00024938"/>
    </source>
</evidence>
<keyword evidence="7" id="KW-1133">Transmembrane helix</keyword>